<dbReference type="InterPro" id="IPR004445">
    <property type="entry name" value="GltS"/>
</dbReference>
<keyword evidence="1" id="KW-1133">Transmembrane helix</keyword>
<evidence type="ECO:0000313" key="4">
    <source>
        <dbReference type="Proteomes" id="UP000516404"/>
    </source>
</evidence>
<keyword evidence="1" id="KW-0472">Membrane</keyword>
<evidence type="ECO:0000313" key="3">
    <source>
        <dbReference type="EMBL" id="QNV36942.1"/>
    </source>
</evidence>
<dbReference type="Pfam" id="PF03616">
    <property type="entry name" value="Glt_symporter"/>
    <property type="match status" value="1"/>
</dbReference>
<feature type="transmembrane region" description="Helical" evidence="1">
    <location>
        <begin position="95"/>
        <end position="120"/>
    </location>
</feature>
<comment type="similarity">
    <text evidence="1">Belongs to the glutamate:Na(+) symporter (ESS) (TC 2.A.27) family.</text>
</comment>
<feature type="transmembrane region" description="Helical" evidence="1">
    <location>
        <begin position="250"/>
        <end position="268"/>
    </location>
</feature>
<accession>A0A7H2BB96</accession>
<reference evidence="3 4" key="1">
    <citation type="submission" date="2020-09" db="EMBL/GenBank/DDBJ databases">
        <title>Investigation of environmental microbes.</title>
        <authorList>
            <person name="Ou Y."/>
            <person name="Kang Q."/>
        </authorList>
    </citation>
    <scope>NUCLEOTIDE SEQUENCE [LARGE SCALE GENOMIC DNA]</scope>
    <source>
        <strain evidence="3 4">KJZ-14</strain>
    </source>
</reference>
<dbReference type="Proteomes" id="UP000516404">
    <property type="component" value="Chromosome"/>
</dbReference>
<keyword evidence="1" id="KW-0812">Transmembrane</keyword>
<feature type="transmembrane region" description="Helical" evidence="1">
    <location>
        <begin position="313"/>
        <end position="332"/>
    </location>
</feature>
<proteinExistence type="inferred from homology"/>
<dbReference type="EMBL" id="CP061539">
    <property type="protein sequence ID" value="QNV36942.1"/>
    <property type="molecule type" value="Genomic_DNA"/>
</dbReference>
<feature type="transmembrane region" description="Helical" evidence="1">
    <location>
        <begin position="380"/>
        <end position="405"/>
    </location>
</feature>
<dbReference type="GO" id="GO:0005886">
    <property type="term" value="C:plasma membrane"/>
    <property type="evidence" value="ECO:0007669"/>
    <property type="project" value="UniProtKB-SubCell"/>
</dbReference>
<keyword evidence="1" id="KW-0406">Ion transport</keyword>
<keyword evidence="1" id="KW-0813">Transport</keyword>
<evidence type="ECO:0000256" key="2">
    <source>
        <dbReference type="NCBIfam" id="TIGR00210"/>
    </source>
</evidence>
<name>A0A7H2BB96_9MICC</name>
<dbReference type="KEGG" id="rter:IDM49_06600"/>
<comment type="function">
    <text evidence="1">Catalyzes the sodium-dependent transport of glutamate.</text>
</comment>
<dbReference type="PANTHER" id="PTHR36178">
    <property type="entry name" value="SLR0625 PROTEIN"/>
    <property type="match status" value="1"/>
</dbReference>
<dbReference type="HAMAP" id="MF_02062">
    <property type="entry name" value="GltS"/>
    <property type="match status" value="1"/>
</dbReference>
<dbReference type="GeneID" id="96623902"/>
<keyword evidence="1" id="KW-0769">Symport</keyword>
<comment type="subcellular location">
    <subcellularLocation>
        <location evidence="1">Cell membrane</location>
        <topology evidence="1">Multi-pass membrane protein</topology>
    </subcellularLocation>
</comment>
<dbReference type="NCBIfam" id="TIGR00210">
    <property type="entry name" value="gltS"/>
    <property type="match status" value="1"/>
</dbReference>
<dbReference type="GO" id="GO:0015813">
    <property type="term" value="P:L-glutamate transmembrane transport"/>
    <property type="evidence" value="ECO:0007669"/>
    <property type="project" value="UniProtKB-UniRule"/>
</dbReference>
<organism evidence="3 4">
    <name type="scientific">Rothia terrae</name>
    <dbReference type="NCBI Taxonomy" id="396015"/>
    <lineage>
        <taxon>Bacteria</taxon>
        <taxon>Bacillati</taxon>
        <taxon>Actinomycetota</taxon>
        <taxon>Actinomycetes</taxon>
        <taxon>Micrococcales</taxon>
        <taxon>Micrococcaceae</taxon>
        <taxon>Rothia</taxon>
    </lineage>
</organism>
<keyword evidence="4" id="KW-1185">Reference proteome</keyword>
<evidence type="ECO:0000256" key="1">
    <source>
        <dbReference type="HAMAP-Rule" id="MF_02062"/>
    </source>
</evidence>
<feature type="transmembrane region" description="Helical" evidence="1">
    <location>
        <begin position="36"/>
        <end position="53"/>
    </location>
</feature>
<keyword evidence="1" id="KW-0915">Sodium</keyword>
<feature type="transmembrane region" description="Helical" evidence="1">
    <location>
        <begin position="65"/>
        <end position="83"/>
    </location>
</feature>
<feature type="transmembrane region" description="Helical" evidence="1">
    <location>
        <begin position="160"/>
        <end position="180"/>
    </location>
</feature>
<feature type="transmembrane region" description="Helical" evidence="1">
    <location>
        <begin position="6"/>
        <end position="24"/>
    </location>
</feature>
<feature type="transmembrane region" description="Helical" evidence="1">
    <location>
        <begin position="288"/>
        <end position="307"/>
    </location>
</feature>
<dbReference type="AlphaFoldDB" id="A0A7H2BB96"/>
<dbReference type="GO" id="GO:0015501">
    <property type="term" value="F:glutamate:sodium symporter activity"/>
    <property type="evidence" value="ECO:0007669"/>
    <property type="project" value="UniProtKB-UniRule"/>
</dbReference>
<protein>
    <recommendedName>
        <fullName evidence="1 2">Sodium/glutamate symporter</fullName>
    </recommendedName>
</protein>
<gene>
    <name evidence="3" type="primary">gltS</name>
    <name evidence="3" type="ORF">IDM49_06600</name>
</gene>
<feature type="transmembrane region" description="Helical" evidence="1">
    <location>
        <begin position="218"/>
        <end position="235"/>
    </location>
</feature>
<dbReference type="PANTHER" id="PTHR36178:SF1">
    <property type="entry name" value="SODIUM_GLUTAMATE SYMPORTER"/>
    <property type="match status" value="1"/>
</dbReference>
<dbReference type="RefSeq" id="WP_190723944.1">
    <property type="nucleotide sequence ID" value="NZ_CP061539.1"/>
</dbReference>
<sequence length="408" mass="43728">MTFELSMVQTAGWSVVLLVIGMWLKNRVHFFQRFAIPSPVIGGFLFALINLVLNQTGLLNIKFDVTLQSFFMVMFFTTVGYGASLKVLKAAGSKVGLFLILATLLCIVQNIVAFGLAPVVHLDPALALMTGSTPMTGGHGVSGGIAPLVEQSGVKGAETVAYTAATFGLIAGSLMGGPVANRLIVKHDLMNKASSGSKVSVDESLIAVRKRDLNSDRILRAFILILFAMFLGSFLTDGVNALIGQFTDKAAFPSYMGSIVVAIIVRYISDRRSSKGAEELVPPEEIDVVGNVGLNIFLAMALMNIQLWQLADVAGPLIVLLAAQVVLMWLWANFVTFRFMGADYDAAILTAGHCGFGMGATPNGMANMDSVVSKYKPSRLAFFILPIVGGMFIDFTNLFNILAFLSFA</sequence>
<keyword evidence="1" id="KW-0739">Sodium transport</keyword>
<keyword evidence="1" id="KW-1003">Cell membrane</keyword>
<keyword evidence="1" id="KW-0029">Amino-acid transport</keyword>